<reference evidence="4" key="1">
    <citation type="journal article" date="2013" name="Genome Announc.">
        <title>Draft Genome Sequence of Streptomyces bottropensis ATCC 25435, a Bottromycin-Producing Actinomycete.</title>
        <authorList>
            <person name="Zhang H."/>
            <person name="Zhou W."/>
            <person name="Zhuang Y."/>
            <person name="Liang X."/>
            <person name="Liu T."/>
        </authorList>
    </citation>
    <scope>NUCLEOTIDE SEQUENCE [LARGE SCALE GENOMIC DNA]</scope>
    <source>
        <strain evidence="4">ATCC 25435</strain>
    </source>
</reference>
<feature type="compositionally biased region" description="Basic and acidic residues" evidence="1">
    <location>
        <begin position="25"/>
        <end position="36"/>
    </location>
</feature>
<dbReference type="InterPro" id="IPR009100">
    <property type="entry name" value="AcylCoA_DH/oxidase_NM_dom_sf"/>
</dbReference>
<feature type="compositionally biased region" description="Basic residues" evidence="1">
    <location>
        <begin position="1"/>
        <end position="12"/>
    </location>
</feature>
<dbReference type="EMBL" id="KB405056">
    <property type="protein sequence ID" value="EMF58064.1"/>
    <property type="molecule type" value="Genomic_DNA"/>
</dbReference>
<accession>M3G0I4</accession>
<dbReference type="InterPro" id="IPR052904">
    <property type="entry name" value="Acyl-CoA_dehydrogenase-like"/>
</dbReference>
<dbReference type="Proteomes" id="UP000030760">
    <property type="component" value="Unassembled WGS sequence"/>
</dbReference>
<dbReference type="PANTHER" id="PTHR42707:SF3">
    <property type="entry name" value="ACYL-COA DEHYDROGENASE AIDB-RELATED"/>
    <property type="match status" value="1"/>
</dbReference>
<name>M3G0I4_9ACTN</name>
<dbReference type="Pfam" id="PF02770">
    <property type="entry name" value="Acyl-CoA_dh_M"/>
    <property type="match status" value="1"/>
</dbReference>
<dbReference type="Gene3D" id="2.40.110.20">
    <property type="match status" value="1"/>
</dbReference>
<proteinExistence type="predicted"/>
<dbReference type="SUPFAM" id="SSF56645">
    <property type="entry name" value="Acyl-CoA dehydrogenase NM domain-like"/>
    <property type="match status" value="1"/>
</dbReference>
<organism evidence="3 4">
    <name type="scientific">Streptomyces bottropensis ATCC 25435</name>
    <dbReference type="NCBI Taxonomy" id="1054862"/>
    <lineage>
        <taxon>Bacteria</taxon>
        <taxon>Bacillati</taxon>
        <taxon>Actinomycetota</taxon>
        <taxon>Actinomycetes</taxon>
        <taxon>Kitasatosporales</taxon>
        <taxon>Streptomycetaceae</taxon>
        <taxon>Streptomyces</taxon>
    </lineage>
</organism>
<dbReference type="AlphaFoldDB" id="M3G0I4"/>
<evidence type="ECO:0000259" key="2">
    <source>
        <dbReference type="Pfam" id="PF02770"/>
    </source>
</evidence>
<protein>
    <submittedName>
        <fullName evidence="3">Putative oxidoreductase</fullName>
    </submittedName>
</protein>
<evidence type="ECO:0000313" key="4">
    <source>
        <dbReference type="Proteomes" id="UP000030760"/>
    </source>
</evidence>
<evidence type="ECO:0000313" key="3">
    <source>
        <dbReference type="EMBL" id="EMF58064.1"/>
    </source>
</evidence>
<sequence>MPGPRGRLRRVSQVREQGAKAVRGGGDEDAVRRDGGGRGAGPVDLPGAHLARIAGALGRQPELAAVYEPLLTGREYDPGLGVPTGRRGLLAGMGMAEKQGGSDVRANTTAATPSSEPGVYTLRGHKWFTSAPMCDLFLVLAQAPAGLTCFLVPRVLPDGSRARRR</sequence>
<feature type="domain" description="Acyl-CoA oxidase/dehydrogenase middle" evidence="2">
    <location>
        <begin position="93"/>
        <end position="163"/>
    </location>
</feature>
<dbReference type="GO" id="GO:0003995">
    <property type="term" value="F:acyl-CoA dehydrogenase activity"/>
    <property type="evidence" value="ECO:0007669"/>
    <property type="project" value="TreeGrafter"/>
</dbReference>
<evidence type="ECO:0000256" key="1">
    <source>
        <dbReference type="SAM" id="MobiDB-lite"/>
    </source>
</evidence>
<gene>
    <name evidence="3" type="ORF">SBD_0736</name>
</gene>
<dbReference type="PANTHER" id="PTHR42707">
    <property type="entry name" value="ACYL-COA DEHYDROGENASE"/>
    <property type="match status" value="1"/>
</dbReference>
<feature type="region of interest" description="Disordered" evidence="1">
    <location>
        <begin position="1"/>
        <end position="43"/>
    </location>
</feature>
<dbReference type="InterPro" id="IPR006091">
    <property type="entry name" value="Acyl-CoA_Oxase/DH_mid-dom"/>
</dbReference>